<evidence type="ECO:0000313" key="1">
    <source>
        <dbReference type="EMBL" id="PLR85920.1"/>
    </source>
</evidence>
<gene>
    <name evidence="1" type="ORF">CU635_02455</name>
    <name evidence="2" type="ORF">CVD25_04165</name>
</gene>
<dbReference type="InterPro" id="IPR006901">
    <property type="entry name" value="TrmK"/>
</dbReference>
<comment type="caution">
    <text evidence="1">The sequence shown here is derived from an EMBL/GenBank/DDBJ whole genome shotgun (WGS) entry which is preliminary data.</text>
</comment>
<evidence type="ECO:0000313" key="4">
    <source>
        <dbReference type="Proteomes" id="UP000235114"/>
    </source>
</evidence>
<proteinExistence type="predicted"/>
<dbReference type="AlphaFoldDB" id="A0A2N5GR70"/>
<organism evidence="1 3">
    <name type="scientific">Bacillus canaveralius</name>
    <dbReference type="NCBI Taxonomy" id="1403243"/>
    <lineage>
        <taxon>Bacteria</taxon>
        <taxon>Bacillati</taxon>
        <taxon>Bacillota</taxon>
        <taxon>Bacilli</taxon>
        <taxon>Bacillales</taxon>
        <taxon>Bacillaceae</taxon>
        <taxon>Bacillus</taxon>
    </lineage>
</organism>
<sequence length="236" mass="26385">MNTENLSDRLKAVVQYIPAGSRLADIGSDHAYLPCHAVQQGIVTFAVAGEVAEGPYRSAKKQVDEEGLSDNIFVRKGDGLDVISPGEVDCITIAGMGGTLIASILEKGKQKLPAVKRLILQPNIGAISIRKWLMEHDWKLVDEKILEEDGKIYEILAAEQGDPRSYYGESFEGGLLLGPILMSKQNDVFRKKWISERDNWERILIQLEKADENRETSKKKQELLEKIRIVEGVLKK</sequence>
<dbReference type="InterPro" id="IPR029063">
    <property type="entry name" value="SAM-dependent_MTases_sf"/>
</dbReference>
<accession>A0A2N5GR70</accession>
<dbReference type="Pfam" id="PF04816">
    <property type="entry name" value="TrmK"/>
    <property type="match status" value="1"/>
</dbReference>
<dbReference type="Proteomes" id="UP000234951">
    <property type="component" value="Unassembled WGS sequence"/>
</dbReference>
<dbReference type="GO" id="GO:0032259">
    <property type="term" value="P:methylation"/>
    <property type="evidence" value="ECO:0007669"/>
    <property type="project" value="UniProtKB-KW"/>
</dbReference>
<reference evidence="1 3" key="1">
    <citation type="submission" date="2017-11" db="EMBL/GenBank/DDBJ databases">
        <title>Comparitive Functional Genomics of Dry Heat Resistant strains isolated from the Viking Spacecraft.</title>
        <authorList>
            <person name="Seuylemezian A."/>
            <person name="Cooper K."/>
            <person name="Vaishampayan P."/>
        </authorList>
    </citation>
    <scope>NUCLEOTIDE SEQUENCE [LARGE SCALE GENOMIC DNA]</scope>
    <source>
        <strain evidence="1 3">M4.6</strain>
    </source>
</reference>
<keyword evidence="1" id="KW-0808">Transferase</keyword>
<name>A0A2N5GR70_9BACI</name>
<dbReference type="OrthoDB" id="5881184at2"/>
<dbReference type="PANTHER" id="PTHR38451">
    <property type="entry name" value="TRNA (ADENINE(22)-N(1))-METHYLTRANSFERASE"/>
    <property type="match status" value="1"/>
</dbReference>
<dbReference type="Proteomes" id="UP000235114">
    <property type="component" value="Unassembled WGS sequence"/>
</dbReference>
<evidence type="ECO:0000313" key="3">
    <source>
        <dbReference type="Proteomes" id="UP000234951"/>
    </source>
</evidence>
<dbReference type="PIRSF" id="PIRSF018637">
    <property type="entry name" value="TrmK"/>
    <property type="match status" value="1"/>
</dbReference>
<protein>
    <submittedName>
        <fullName evidence="1">tRNA (Adenine(22)-N(1))-methyltransferase TrmK</fullName>
    </submittedName>
</protein>
<dbReference type="EMBL" id="PGVA01000004">
    <property type="protein sequence ID" value="PLR85920.1"/>
    <property type="molecule type" value="Genomic_DNA"/>
</dbReference>
<dbReference type="GO" id="GO:0160105">
    <property type="term" value="F:tRNA (adenine(22)-N1)-methyltransferase activity"/>
    <property type="evidence" value="ECO:0007669"/>
    <property type="project" value="InterPro"/>
</dbReference>
<keyword evidence="1" id="KW-0489">Methyltransferase</keyword>
<dbReference type="PANTHER" id="PTHR38451:SF1">
    <property type="entry name" value="TRNA (ADENINE(22)-N(1))-METHYLTRANSFERASE"/>
    <property type="match status" value="1"/>
</dbReference>
<dbReference type="EMBL" id="PGVD01000013">
    <property type="protein sequence ID" value="PLS00039.1"/>
    <property type="molecule type" value="Genomic_DNA"/>
</dbReference>
<dbReference type="Gene3D" id="3.40.50.150">
    <property type="entry name" value="Vaccinia Virus protein VP39"/>
    <property type="match status" value="1"/>
</dbReference>
<keyword evidence="4" id="KW-1185">Reference proteome</keyword>
<reference evidence="2 4" key="2">
    <citation type="submission" date="2017-12" db="EMBL/GenBank/DDBJ databases">
        <title>Comparative Functional Genomics of Dry Heat Resistant strains isolated from the Viking Spacecraft.</title>
        <authorList>
            <person name="Seuylemezian A."/>
            <person name="Cooper K."/>
            <person name="Vaishampayan P."/>
        </authorList>
    </citation>
    <scope>NUCLEOTIDE SEQUENCE [LARGE SCALE GENOMIC DNA]</scope>
    <source>
        <strain evidence="2 4">ATCC 29669</strain>
    </source>
</reference>
<evidence type="ECO:0000313" key="2">
    <source>
        <dbReference type="EMBL" id="PLS00039.1"/>
    </source>
</evidence>
<dbReference type="Gene3D" id="1.10.287.1890">
    <property type="match status" value="1"/>
</dbReference>
<dbReference type="RefSeq" id="WP_101575584.1">
    <property type="nucleotide sequence ID" value="NZ_PGVA01000004.1"/>
</dbReference>
<dbReference type="SUPFAM" id="SSF53335">
    <property type="entry name" value="S-adenosyl-L-methionine-dependent methyltransferases"/>
    <property type="match status" value="1"/>
</dbReference>